<sequence>MLTELGQYVDNDDDKEKKKSTQSHDNAAGSEEQKTQTFENYIKSLDIDYKPYINNNRDTETDVVTHKNSAEDDDMEIPATSSEHPNDKYFSNVDHRTHGNAHLNAELDQLFEHHKEKGEHDNSPLFQGTGGAQNVQVPNTGGDEDWVVDELPAPINQWFDESDTIKDHSNEGQWIAEEVDPSSVMAHPNGGWESETSDDEPKAPFDHTDIGTWIAQEIEDIPEKQSSSTTTTEHVDDASTEEWIAEEDAAIHRNEDDDGLYDHSDIGHWQAEEIEFDRDNVAWQYSHANALGNEEGWQEESEPKHPNVAEGTWHEESSHPDKVVNGWQEQESKHPNKVVNGWQEQEIQAS</sequence>
<evidence type="ECO:0000256" key="1">
    <source>
        <dbReference type="SAM" id="MobiDB-lite"/>
    </source>
</evidence>
<proteinExistence type="predicted"/>
<feature type="region of interest" description="Disordered" evidence="1">
    <location>
        <begin position="67"/>
        <end position="87"/>
    </location>
</feature>
<feature type="region of interest" description="Disordered" evidence="1">
    <location>
        <begin position="180"/>
        <end position="207"/>
    </location>
</feature>
<evidence type="ECO:0000313" key="2">
    <source>
        <dbReference type="EMBL" id="KAI9244208.1"/>
    </source>
</evidence>
<organism evidence="2 3">
    <name type="scientific">Phascolomyces articulosus</name>
    <dbReference type="NCBI Taxonomy" id="60185"/>
    <lineage>
        <taxon>Eukaryota</taxon>
        <taxon>Fungi</taxon>
        <taxon>Fungi incertae sedis</taxon>
        <taxon>Mucoromycota</taxon>
        <taxon>Mucoromycotina</taxon>
        <taxon>Mucoromycetes</taxon>
        <taxon>Mucorales</taxon>
        <taxon>Lichtheimiaceae</taxon>
        <taxon>Phascolomyces</taxon>
    </lineage>
</organism>
<dbReference type="AlphaFoldDB" id="A0AAD5JZH5"/>
<accession>A0AAD5JZH5</accession>
<feature type="region of interest" description="Disordered" evidence="1">
    <location>
        <begin position="221"/>
        <end position="241"/>
    </location>
</feature>
<dbReference type="Proteomes" id="UP001209540">
    <property type="component" value="Unassembled WGS sequence"/>
</dbReference>
<evidence type="ECO:0000313" key="3">
    <source>
        <dbReference type="Proteomes" id="UP001209540"/>
    </source>
</evidence>
<reference evidence="2" key="1">
    <citation type="journal article" date="2022" name="IScience">
        <title>Evolution of zygomycete secretomes and the origins of terrestrial fungal ecologies.</title>
        <authorList>
            <person name="Chang Y."/>
            <person name="Wang Y."/>
            <person name="Mondo S."/>
            <person name="Ahrendt S."/>
            <person name="Andreopoulos W."/>
            <person name="Barry K."/>
            <person name="Beard J."/>
            <person name="Benny G.L."/>
            <person name="Blankenship S."/>
            <person name="Bonito G."/>
            <person name="Cuomo C."/>
            <person name="Desiro A."/>
            <person name="Gervers K.A."/>
            <person name="Hundley H."/>
            <person name="Kuo A."/>
            <person name="LaButti K."/>
            <person name="Lang B.F."/>
            <person name="Lipzen A."/>
            <person name="O'Donnell K."/>
            <person name="Pangilinan J."/>
            <person name="Reynolds N."/>
            <person name="Sandor L."/>
            <person name="Smith M.E."/>
            <person name="Tsang A."/>
            <person name="Grigoriev I.V."/>
            <person name="Stajich J.E."/>
            <person name="Spatafora J.W."/>
        </authorList>
    </citation>
    <scope>NUCLEOTIDE SEQUENCE</scope>
    <source>
        <strain evidence="2">RSA 2281</strain>
    </source>
</reference>
<name>A0AAD5JZH5_9FUNG</name>
<feature type="region of interest" description="Disordered" evidence="1">
    <location>
        <begin position="1"/>
        <end position="37"/>
    </location>
</feature>
<comment type="caution">
    <text evidence="2">The sequence shown here is derived from an EMBL/GenBank/DDBJ whole genome shotgun (WGS) entry which is preliminary data.</text>
</comment>
<gene>
    <name evidence="2" type="ORF">BDA99DRAFT_311692</name>
</gene>
<feature type="region of interest" description="Disordered" evidence="1">
    <location>
        <begin position="292"/>
        <end position="350"/>
    </location>
</feature>
<dbReference type="EMBL" id="JAIXMP010000062">
    <property type="protein sequence ID" value="KAI9244208.1"/>
    <property type="molecule type" value="Genomic_DNA"/>
</dbReference>
<feature type="compositionally biased region" description="Basic and acidic residues" evidence="1">
    <location>
        <begin position="301"/>
        <end position="322"/>
    </location>
</feature>
<protein>
    <submittedName>
        <fullName evidence="2">Uncharacterized protein</fullName>
    </submittedName>
</protein>
<keyword evidence="3" id="KW-1185">Reference proteome</keyword>
<reference evidence="2" key="2">
    <citation type="submission" date="2023-02" db="EMBL/GenBank/DDBJ databases">
        <authorList>
            <consortium name="DOE Joint Genome Institute"/>
            <person name="Mondo S.J."/>
            <person name="Chang Y."/>
            <person name="Wang Y."/>
            <person name="Ahrendt S."/>
            <person name="Andreopoulos W."/>
            <person name="Barry K."/>
            <person name="Beard J."/>
            <person name="Benny G.L."/>
            <person name="Blankenship S."/>
            <person name="Bonito G."/>
            <person name="Cuomo C."/>
            <person name="Desiro A."/>
            <person name="Gervers K.A."/>
            <person name="Hundley H."/>
            <person name="Kuo A."/>
            <person name="LaButti K."/>
            <person name="Lang B.F."/>
            <person name="Lipzen A."/>
            <person name="O'Donnell K."/>
            <person name="Pangilinan J."/>
            <person name="Reynolds N."/>
            <person name="Sandor L."/>
            <person name="Smith M.W."/>
            <person name="Tsang A."/>
            <person name="Grigoriev I.V."/>
            <person name="Stajich J.E."/>
            <person name="Spatafora J.W."/>
        </authorList>
    </citation>
    <scope>NUCLEOTIDE SEQUENCE</scope>
    <source>
        <strain evidence="2">RSA 2281</strain>
    </source>
</reference>